<sequence>MQANEKLTSLSQFIEQEHGPAGSKSREEFEAGYEVFKLGALLQQARRAKGLTQQQLADLAGTDKSYISKLEKDLKDVRLSTLQRIISEGLGGHLELSIKF</sequence>
<dbReference type="Gene3D" id="1.10.260.40">
    <property type="entry name" value="lambda repressor-like DNA-binding domains"/>
    <property type="match status" value="1"/>
</dbReference>
<dbReference type="SMART" id="SM00530">
    <property type="entry name" value="HTH_XRE"/>
    <property type="match status" value="1"/>
</dbReference>
<dbReference type="InterPro" id="IPR001387">
    <property type="entry name" value="Cro/C1-type_HTH"/>
</dbReference>
<evidence type="ECO:0000259" key="2">
    <source>
        <dbReference type="PROSITE" id="PS50943"/>
    </source>
</evidence>
<dbReference type="OrthoDB" id="1041855at2"/>
<gene>
    <name evidence="3" type="ORF">SAMN00120144_2519</name>
</gene>
<protein>
    <submittedName>
        <fullName evidence="3">Transcriptional regulator, XRE family</fullName>
    </submittedName>
</protein>
<feature type="domain" description="HTH cro/C1-type" evidence="2">
    <location>
        <begin position="42"/>
        <end position="85"/>
    </location>
</feature>
<organism evidence="3 4">
    <name type="scientific">Hymenobacter roseosalivarius DSM 11622</name>
    <dbReference type="NCBI Taxonomy" id="645990"/>
    <lineage>
        <taxon>Bacteria</taxon>
        <taxon>Pseudomonadati</taxon>
        <taxon>Bacteroidota</taxon>
        <taxon>Cytophagia</taxon>
        <taxon>Cytophagales</taxon>
        <taxon>Hymenobacteraceae</taxon>
        <taxon>Hymenobacter</taxon>
    </lineage>
</organism>
<dbReference type="GO" id="GO:0003677">
    <property type="term" value="F:DNA binding"/>
    <property type="evidence" value="ECO:0007669"/>
    <property type="project" value="InterPro"/>
</dbReference>
<dbReference type="CDD" id="cd00093">
    <property type="entry name" value="HTH_XRE"/>
    <property type="match status" value="1"/>
</dbReference>
<keyword evidence="4" id="KW-1185">Reference proteome</keyword>
<dbReference type="RefSeq" id="WP_084447528.1">
    <property type="nucleotide sequence ID" value="NZ_FWWW01000098.1"/>
</dbReference>
<reference evidence="3 4" key="1">
    <citation type="submission" date="2017-04" db="EMBL/GenBank/DDBJ databases">
        <authorList>
            <person name="Afonso C.L."/>
            <person name="Miller P.J."/>
            <person name="Scott M.A."/>
            <person name="Spackman E."/>
            <person name="Goraichik I."/>
            <person name="Dimitrov K.M."/>
            <person name="Suarez D.L."/>
            <person name="Swayne D.E."/>
        </authorList>
    </citation>
    <scope>NUCLEOTIDE SEQUENCE [LARGE SCALE GENOMIC DNA]</scope>
    <source>
        <strain evidence="3 4">DSM 11622</strain>
    </source>
</reference>
<evidence type="ECO:0000256" key="1">
    <source>
        <dbReference type="SAM" id="MobiDB-lite"/>
    </source>
</evidence>
<feature type="region of interest" description="Disordered" evidence="1">
    <location>
        <begin position="1"/>
        <end position="26"/>
    </location>
</feature>
<dbReference type="InterPro" id="IPR010982">
    <property type="entry name" value="Lambda_DNA-bd_dom_sf"/>
</dbReference>
<dbReference type="Proteomes" id="UP000192266">
    <property type="component" value="Unassembled WGS sequence"/>
</dbReference>
<dbReference type="EMBL" id="FWWW01000098">
    <property type="protein sequence ID" value="SMC00103.1"/>
    <property type="molecule type" value="Genomic_DNA"/>
</dbReference>
<name>A0A1W1W3M9_9BACT</name>
<dbReference type="STRING" id="645990.SAMN00120144_2519"/>
<evidence type="ECO:0000313" key="3">
    <source>
        <dbReference type="EMBL" id="SMC00103.1"/>
    </source>
</evidence>
<dbReference type="SUPFAM" id="SSF47413">
    <property type="entry name" value="lambda repressor-like DNA-binding domains"/>
    <property type="match status" value="1"/>
</dbReference>
<dbReference type="AlphaFoldDB" id="A0A1W1W3M9"/>
<accession>A0A1W1W3M9</accession>
<evidence type="ECO:0000313" key="4">
    <source>
        <dbReference type="Proteomes" id="UP000192266"/>
    </source>
</evidence>
<dbReference type="Pfam" id="PF01381">
    <property type="entry name" value="HTH_3"/>
    <property type="match status" value="1"/>
</dbReference>
<proteinExistence type="predicted"/>
<dbReference type="PROSITE" id="PS50943">
    <property type="entry name" value="HTH_CROC1"/>
    <property type="match status" value="1"/>
</dbReference>
<feature type="compositionally biased region" description="Polar residues" evidence="1">
    <location>
        <begin position="1"/>
        <end position="14"/>
    </location>
</feature>